<organism evidence="2 3">
    <name type="scientific">Comamonas faecalis</name>
    <dbReference type="NCBI Taxonomy" id="1387849"/>
    <lineage>
        <taxon>Bacteria</taxon>
        <taxon>Pseudomonadati</taxon>
        <taxon>Pseudomonadota</taxon>
        <taxon>Betaproteobacteria</taxon>
        <taxon>Burkholderiales</taxon>
        <taxon>Comamonadaceae</taxon>
        <taxon>Comamonas</taxon>
    </lineage>
</organism>
<reference evidence="3" key="1">
    <citation type="journal article" date="2019" name="Int. J. Syst. Evol. Microbiol.">
        <title>The Global Catalogue of Microorganisms (GCM) 10K type strain sequencing project: providing services to taxonomists for standard genome sequencing and annotation.</title>
        <authorList>
            <consortium name="The Broad Institute Genomics Platform"/>
            <consortium name="The Broad Institute Genome Sequencing Center for Infectious Disease"/>
            <person name="Wu L."/>
            <person name="Ma J."/>
        </authorList>
    </citation>
    <scope>NUCLEOTIDE SEQUENCE [LARGE SCALE GENOMIC DNA]</scope>
    <source>
        <strain evidence="3">JCM 17561</strain>
    </source>
</reference>
<dbReference type="RefSeq" id="WP_103046040.1">
    <property type="nucleotide sequence ID" value="NZ_BAABBP010000041.1"/>
</dbReference>
<evidence type="ECO:0000313" key="3">
    <source>
        <dbReference type="Proteomes" id="UP001501627"/>
    </source>
</evidence>
<protein>
    <recommendedName>
        <fullName evidence="4">DUF305 domain-containing protein</fullName>
    </recommendedName>
</protein>
<sequence length="221" mass="22843">MKKTMLSAVCAALLGLGLAASVPTAQAQLMSSAHAVVKAEQPTAPELHKAMRALWHGHVVTTRNYALAVHAGDKAAAAAAADTVVDNAKQITAAVAGFYGQPAADGLLTLLAGHWGAVKALTDNAQAGNQAGVDQAMTDMGLNAGEIAKFLASANPNWKEADLQAGLIAHGGHHKSQIDLMMSNAPKADQDKEWLAMQDHMDAVADVLADGIAKQFPDKAK</sequence>
<name>A0ABP7S089_9BURK</name>
<gene>
    <name evidence="2" type="ORF">GCM10022279_31110</name>
</gene>
<feature type="signal peptide" evidence="1">
    <location>
        <begin position="1"/>
        <end position="27"/>
    </location>
</feature>
<evidence type="ECO:0000313" key="2">
    <source>
        <dbReference type="EMBL" id="GAA4004787.1"/>
    </source>
</evidence>
<evidence type="ECO:0000256" key="1">
    <source>
        <dbReference type="SAM" id="SignalP"/>
    </source>
</evidence>
<keyword evidence="1" id="KW-0732">Signal</keyword>
<feature type="chain" id="PRO_5047128816" description="DUF305 domain-containing protein" evidence="1">
    <location>
        <begin position="28"/>
        <end position="221"/>
    </location>
</feature>
<dbReference type="EMBL" id="BAABBP010000041">
    <property type="protein sequence ID" value="GAA4004787.1"/>
    <property type="molecule type" value="Genomic_DNA"/>
</dbReference>
<accession>A0ABP7S089</accession>
<proteinExistence type="predicted"/>
<comment type="caution">
    <text evidence="2">The sequence shown here is derived from an EMBL/GenBank/DDBJ whole genome shotgun (WGS) entry which is preliminary data.</text>
</comment>
<dbReference type="Proteomes" id="UP001501627">
    <property type="component" value="Unassembled WGS sequence"/>
</dbReference>
<keyword evidence="3" id="KW-1185">Reference proteome</keyword>
<evidence type="ECO:0008006" key="4">
    <source>
        <dbReference type="Google" id="ProtNLM"/>
    </source>
</evidence>